<dbReference type="PANTHER" id="PTHR43585:SF2">
    <property type="entry name" value="ATP-GRASP ENZYME FSQD"/>
    <property type="match status" value="1"/>
</dbReference>
<dbReference type="Pfam" id="PF13535">
    <property type="entry name" value="ATP-grasp_4"/>
    <property type="match status" value="1"/>
</dbReference>
<dbReference type="AlphaFoldDB" id="A0A6G9GZZ8"/>
<dbReference type="InterPro" id="IPR052032">
    <property type="entry name" value="ATP-dep_AA_Ligase"/>
</dbReference>
<evidence type="ECO:0000313" key="7">
    <source>
        <dbReference type="Proteomes" id="UP000501179"/>
    </source>
</evidence>
<dbReference type="KEGG" id="slia:HA039_16965"/>
<dbReference type="EMBL" id="CP050177">
    <property type="protein sequence ID" value="QIQ03790.1"/>
    <property type="molecule type" value="Genomic_DNA"/>
</dbReference>
<evidence type="ECO:0000256" key="2">
    <source>
        <dbReference type="ARBA" id="ARBA00022741"/>
    </source>
</evidence>
<dbReference type="InterPro" id="IPR011761">
    <property type="entry name" value="ATP-grasp"/>
</dbReference>
<dbReference type="PROSITE" id="PS50975">
    <property type="entry name" value="ATP_GRASP"/>
    <property type="match status" value="1"/>
</dbReference>
<evidence type="ECO:0000259" key="5">
    <source>
        <dbReference type="PROSITE" id="PS50975"/>
    </source>
</evidence>
<dbReference type="Gene3D" id="3.30.1490.20">
    <property type="entry name" value="ATP-grasp fold, A domain"/>
    <property type="match status" value="1"/>
</dbReference>
<sequence>MRILLLHPVSSWSLDRVAAVCAREDWQLTIVTIGSSTVGDGTPGLHEWIRVPELTNSPRDLLAQIGARRYDAVVAGNEFAVIAADVLARELGLYHNDVTRIRASRDKSLMREAFACHDIPQPRVITRLGSVEESRAFPWETVSFPVIVKPIDMAMSLFVRKCHTQAEVEATLAKMLDFKKSRLTNLAYTAGALVEEFADGPEFSLECVVRDERIVAHALTRKFLSAPPACHEVGHVSGDEIPVRHRRDLLDAAERIASAWGMAQGVMHVEFKMDAERISVIEAAARPVGGHVPEIVELQHGLHLEEAFLHARLGLGWKAPEPAQGPTRHGIRFHFAERTETASPESVEVVHAVHDDGNTVPGAEPFSVNRRLGHSVLRGESADDLATYIGAL</sequence>
<gene>
    <name evidence="6" type="ORF">HA039_16965</name>
</gene>
<keyword evidence="7" id="KW-1185">Reference proteome</keyword>
<dbReference type="RefSeq" id="WP_167030348.1">
    <property type="nucleotide sequence ID" value="NZ_CP050177.1"/>
</dbReference>
<proteinExistence type="predicted"/>
<organism evidence="6 7">
    <name type="scientific">Streptomyces liangshanensis</name>
    <dbReference type="NCBI Taxonomy" id="2717324"/>
    <lineage>
        <taxon>Bacteria</taxon>
        <taxon>Bacillati</taxon>
        <taxon>Actinomycetota</taxon>
        <taxon>Actinomycetes</taxon>
        <taxon>Kitasatosporales</taxon>
        <taxon>Streptomycetaceae</taxon>
        <taxon>Streptomyces</taxon>
    </lineage>
</organism>
<evidence type="ECO:0000256" key="1">
    <source>
        <dbReference type="ARBA" id="ARBA00022598"/>
    </source>
</evidence>
<dbReference type="GO" id="GO:0016874">
    <property type="term" value="F:ligase activity"/>
    <property type="evidence" value="ECO:0007669"/>
    <property type="project" value="UniProtKB-KW"/>
</dbReference>
<protein>
    <submittedName>
        <fullName evidence="6">ATP-grasp domain-containing protein</fullName>
    </submittedName>
</protein>
<dbReference type="SUPFAM" id="SSF56059">
    <property type="entry name" value="Glutathione synthetase ATP-binding domain-like"/>
    <property type="match status" value="1"/>
</dbReference>
<keyword evidence="2 4" id="KW-0547">Nucleotide-binding</keyword>
<dbReference type="Gene3D" id="3.30.470.20">
    <property type="entry name" value="ATP-grasp fold, B domain"/>
    <property type="match status" value="1"/>
</dbReference>
<reference evidence="6 7" key="1">
    <citation type="submission" date="2020-03" db="EMBL/GenBank/DDBJ databases">
        <title>A novel species.</title>
        <authorList>
            <person name="Gao J."/>
        </authorList>
    </citation>
    <scope>NUCLEOTIDE SEQUENCE [LARGE SCALE GENOMIC DNA]</scope>
    <source>
        <strain evidence="6 7">QMT-12</strain>
    </source>
</reference>
<accession>A0A6G9GZZ8</accession>
<evidence type="ECO:0000256" key="3">
    <source>
        <dbReference type="ARBA" id="ARBA00022840"/>
    </source>
</evidence>
<dbReference type="GO" id="GO:0005524">
    <property type="term" value="F:ATP binding"/>
    <property type="evidence" value="ECO:0007669"/>
    <property type="project" value="UniProtKB-UniRule"/>
</dbReference>
<dbReference type="InterPro" id="IPR013815">
    <property type="entry name" value="ATP_grasp_subdomain_1"/>
</dbReference>
<dbReference type="PANTHER" id="PTHR43585">
    <property type="entry name" value="FUMIPYRROLE BIOSYNTHESIS PROTEIN C"/>
    <property type="match status" value="1"/>
</dbReference>
<keyword evidence="1" id="KW-0436">Ligase</keyword>
<dbReference type="Proteomes" id="UP000501179">
    <property type="component" value="Chromosome"/>
</dbReference>
<keyword evidence="3 4" id="KW-0067">ATP-binding</keyword>
<dbReference type="Gene3D" id="3.40.50.20">
    <property type="match status" value="1"/>
</dbReference>
<evidence type="ECO:0000256" key="4">
    <source>
        <dbReference type="PROSITE-ProRule" id="PRU00409"/>
    </source>
</evidence>
<evidence type="ECO:0000313" key="6">
    <source>
        <dbReference type="EMBL" id="QIQ03790.1"/>
    </source>
</evidence>
<name>A0A6G9GZZ8_9ACTN</name>
<feature type="domain" description="ATP-grasp" evidence="5">
    <location>
        <begin position="111"/>
        <end position="313"/>
    </location>
</feature>
<dbReference type="GO" id="GO:0046872">
    <property type="term" value="F:metal ion binding"/>
    <property type="evidence" value="ECO:0007669"/>
    <property type="project" value="InterPro"/>
</dbReference>